<evidence type="ECO:0000313" key="4">
    <source>
        <dbReference type="Proteomes" id="UP000515154"/>
    </source>
</evidence>
<feature type="compositionally biased region" description="Polar residues" evidence="1">
    <location>
        <begin position="373"/>
        <end position="400"/>
    </location>
</feature>
<accession>A0A6P7TJ94</accession>
<feature type="compositionally biased region" description="Polar residues" evidence="1">
    <location>
        <begin position="321"/>
        <end position="345"/>
    </location>
</feature>
<feature type="transmembrane region" description="Helical" evidence="2">
    <location>
        <begin position="409"/>
        <end position="431"/>
    </location>
</feature>
<keyword evidence="3" id="KW-0732">Signal</keyword>
<proteinExistence type="predicted"/>
<feature type="compositionally biased region" description="Polar residues" evidence="1">
    <location>
        <begin position="151"/>
        <end position="174"/>
    </location>
</feature>
<feature type="region of interest" description="Disordered" evidence="1">
    <location>
        <begin position="112"/>
        <end position="174"/>
    </location>
</feature>
<reference evidence="5" key="1">
    <citation type="submission" date="2025-08" db="UniProtKB">
        <authorList>
            <consortium name="RefSeq"/>
        </authorList>
    </citation>
    <scope>IDENTIFICATION</scope>
</reference>
<dbReference type="InterPro" id="IPR036508">
    <property type="entry name" value="Chitin-bd_dom_sf"/>
</dbReference>
<dbReference type="GO" id="GO:0008061">
    <property type="term" value="F:chitin binding"/>
    <property type="evidence" value="ECO:0007669"/>
    <property type="project" value="InterPro"/>
</dbReference>
<feature type="compositionally biased region" description="Low complexity" evidence="1">
    <location>
        <begin position="346"/>
        <end position="369"/>
    </location>
</feature>
<feature type="region of interest" description="Disordered" evidence="1">
    <location>
        <begin position="244"/>
        <end position="283"/>
    </location>
</feature>
<organism evidence="4 5">
    <name type="scientific">Octopus sinensis</name>
    <name type="common">East Asian common octopus</name>
    <dbReference type="NCBI Taxonomy" id="2607531"/>
    <lineage>
        <taxon>Eukaryota</taxon>
        <taxon>Metazoa</taxon>
        <taxon>Spiralia</taxon>
        <taxon>Lophotrochozoa</taxon>
        <taxon>Mollusca</taxon>
        <taxon>Cephalopoda</taxon>
        <taxon>Coleoidea</taxon>
        <taxon>Octopodiformes</taxon>
        <taxon>Octopoda</taxon>
        <taxon>Incirrata</taxon>
        <taxon>Octopodidae</taxon>
        <taxon>Octopus</taxon>
    </lineage>
</organism>
<dbReference type="Proteomes" id="UP000515154">
    <property type="component" value="Linkage group LG21"/>
</dbReference>
<protein>
    <submittedName>
        <fullName evidence="5">Mucin-5AC-like isoform X2</fullName>
    </submittedName>
</protein>
<evidence type="ECO:0000256" key="3">
    <source>
        <dbReference type="SAM" id="SignalP"/>
    </source>
</evidence>
<feature type="signal peptide" evidence="3">
    <location>
        <begin position="1"/>
        <end position="28"/>
    </location>
</feature>
<evidence type="ECO:0000256" key="2">
    <source>
        <dbReference type="SAM" id="Phobius"/>
    </source>
</evidence>
<dbReference type="AlphaFoldDB" id="A0A6P7TJ94"/>
<dbReference type="SUPFAM" id="SSF57625">
    <property type="entry name" value="Invertebrate chitin-binding proteins"/>
    <property type="match status" value="2"/>
</dbReference>
<feature type="compositionally biased region" description="Low complexity" evidence="1">
    <location>
        <begin position="112"/>
        <end position="150"/>
    </location>
</feature>
<feature type="compositionally biased region" description="Polar residues" evidence="1">
    <location>
        <begin position="252"/>
        <end position="283"/>
    </location>
</feature>
<feature type="region of interest" description="Disordered" evidence="1">
    <location>
        <begin position="299"/>
        <end position="400"/>
    </location>
</feature>
<keyword evidence="2" id="KW-1133">Transmembrane helix</keyword>
<evidence type="ECO:0000256" key="1">
    <source>
        <dbReference type="SAM" id="MobiDB-lite"/>
    </source>
</evidence>
<keyword evidence="4" id="KW-1185">Reference proteome</keyword>
<sequence length="443" mass="47591">MEKMSRLLIFVAAITLALVCVANSKVLAQTGAPDVTADWCYCNETSEHCKPCKAGDFIGDQTDATKFYKCGTSECFETFHCPDHTIWSQKNHTCIHAERITVSQYSEKLTDNTTNVTDNTTNVTDYSLPSTDVKSSSQSQDTTTSGGHTTQPAHSTQSPAKETTTGPSHHSTDSPTHWCYCNKTLSEHCKPCKPADFIGDPTDATKFYKCGASECFQTFYCQNHTIWDQKNHTCIHADLSTPATTEATSSTGHPSSTAVPHTSLPHTDTTEKSTSVISTEHSPSITTARLTTAHLISTTDVHTETTDHKTTHTASTHHDVTTTAHGNHTDDPTQSTSSPGNHSTATPGNHTTPTPGNHTTPTPGNHTTPIPGNHTTATPGHETTNHKTTVTSSVAPGTTEKSSFDGGSFGGGIAAGIAIAILLLALIYLFYRFRKPTPDYEQL</sequence>
<gene>
    <name evidence="5" type="primary">LOC115222921</name>
</gene>
<evidence type="ECO:0000313" key="5">
    <source>
        <dbReference type="RefSeq" id="XP_029649176.1"/>
    </source>
</evidence>
<feature type="chain" id="PRO_5027977474" evidence="3">
    <location>
        <begin position="29"/>
        <end position="443"/>
    </location>
</feature>
<name>A0A6P7TJ94_9MOLL</name>
<feature type="compositionally biased region" description="Basic and acidic residues" evidence="1">
    <location>
        <begin position="301"/>
        <end position="320"/>
    </location>
</feature>
<dbReference type="RefSeq" id="XP_029649176.1">
    <property type="nucleotide sequence ID" value="XM_029793316.2"/>
</dbReference>
<keyword evidence="2" id="KW-0812">Transmembrane</keyword>
<keyword evidence="2" id="KW-0472">Membrane</keyword>